<dbReference type="AlphaFoldDB" id="A0A7X2TPK6"/>
<dbReference type="CDD" id="cd07382">
    <property type="entry name" value="MPP_DR1281"/>
    <property type="match status" value="1"/>
</dbReference>
<dbReference type="GO" id="GO:0004113">
    <property type="term" value="F:2',3'-cyclic-nucleotide 3'-phosphodiesterase activity"/>
    <property type="evidence" value="ECO:0007669"/>
    <property type="project" value="TreeGrafter"/>
</dbReference>
<dbReference type="EMBL" id="VUNN01000002">
    <property type="protein sequence ID" value="MSU05509.1"/>
    <property type="molecule type" value="Genomic_DNA"/>
</dbReference>
<dbReference type="NCBIfam" id="TIGR00282">
    <property type="entry name" value="TIGR00282 family metallophosphoesterase"/>
    <property type="match status" value="1"/>
</dbReference>
<evidence type="ECO:0000313" key="3">
    <source>
        <dbReference type="EMBL" id="MSU05509.1"/>
    </source>
</evidence>
<dbReference type="Proteomes" id="UP000460549">
    <property type="component" value="Unassembled WGS sequence"/>
</dbReference>
<feature type="binding site" evidence="2">
    <location>
        <position position="41"/>
    </location>
    <ligand>
        <name>Fe cation</name>
        <dbReference type="ChEBI" id="CHEBI:24875"/>
        <label>2</label>
    </ligand>
</feature>
<name>A0A7X2TPK6_9SPIO</name>
<feature type="binding site" evidence="2">
    <location>
        <position position="41"/>
    </location>
    <ligand>
        <name>Fe cation</name>
        <dbReference type="ChEBI" id="CHEBI:24875"/>
        <label>1</label>
    </ligand>
</feature>
<dbReference type="InterPro" id="IPR005235">
    <property type="entry name" value="YmdB-like"/>
</dbReference>
<dbReference type="Pfam" id="PF13277">
    <property type="entry name" value="YmdB"/>
    <property type="match status" value="1"/>
</dbReference>
<reference evidence="3 4" key="1">
    <citation type="submission" date="2019-08" db="EMBL/GenBank/DDBJ databases">
        <title>In-depth cultivation of the pig gut microbiome towards novel bacterial diversity and tailored functional studies.</title>
        <authorList>
            <person name="Wylensek D."/>
            <person name="Hitch T.C.A."/>
            <person name="Clavel T."/>
        </authorList>
    </citation>
    <scope>NUCLEOTIDE SEQUENCE [LARGE SCALE GENOMIC DNA]</scope>
    <source>
        <strain evidence="3 4">NM-380-WT-3C1</strain>
    </source>
</reference>
<feature type="binding site" evidence="2">
    <location>
        <position position="179"/>
    </location>
    <ligand>
        <name>Fe cation</name>
        <dbReference type="ChEBI" id="CHEBI:24875"/>
        <label>1</label>
    </ligand>
</feature>
<dbReference type="PIRSF" id="PIRSF004789">
    <property type="entry name" value="DR1281"/>
    <property type="match status" value="1"/>
</dbReference>
<sequence length="256" mass="27811">MLVNILMLGDVAGSPGMSALFLGLQGLIKKYKVDFCVVNGENAAGGFGICEDDYYNMKKYGADVITSGNHIWQKNEIFPLLDSKDDLLRPLNYPKGVIGHGLCTVKKNGVTYSVISLQGRVDMPVTDCPFKTVKETIERIKKTSDVILVDFHAESTIEKEAMGFFLDGSVSAIVGTHTHIQTMDEKILPKGSGYITDLGLTGVHTGVIGSNPEISIERQLTQIPMKSEILDEAGEIQGVLLTVDTDSSLCTKIVRI</sequence>
<comment type="caution">
    <text evidence="3">The sequence shown here is derived from an EMBL/GenBank/DDBJ whole genome shotgun (WGS) entry which is preliminary data.</text>
</comment>
<dbReference type="Gene3D" id="3.60.21.10">
    <property type="match status" value="1"/>
</dbReference>
<dbReference type="GO" id="GO:0046872">
    <property type="term" value="F:metal ion binding"/>
    <property type="evidence" value="ECO:0007669"/>
    <property type="project" value="UniProtKB-KW"/>
</dbReference>
<feature type="binding site" evidence="2">
    <location>
        <position position="42"/>
    </location>
    <ligand>
        <name>Fe cation</name>
        <dbReference type="ChEBI" id="CHEBI:24875"/>
        <label>1</label>
    </ligand>
</feature>
<dbReference type="PANTHER" id="PTHR36303">
    <property type="entry name" value="2',3'-CYCLIC-NUCLEOTIDE 2'-PHOSPHODIESTERASE"/>
    <property type="match status" value="1"/>
</dbReference>
<evidence type="ECO:0000256" key="1">
    <source>
        <dbReference type="PIRSR" id="PIRSR004789-50"/>
    </source>
</evidence>
<evidence type="ECO:0000256" key="2">
    <source>
        <dbReference type="PIRSR" id="PIRSR004789-51"/>
    </source>
</evidence>
<feature type="binding site" evidence="2">
    <location>
        <position position="69"/>
    </location>
    <ligand>
        <name>Fe cation</name>
        <dbReference type="ChEBI" id="CHEBI:24875"/>
        <label>2</label>
    </ligand>
</feature>
<organism evidence="3 4">
    <name type="scientific">Bullifex porci</name>
    <dbReference type="NCBI Taxonomy" id="2606638"/>
    <lineage>
        <taxon>Bacteria</taxon>
        <taxon>Pseudomonadati</taxon>
        <taxon>Spirochaetota</taxon>
        <taxon>Spirochaetia</taxon>
        <taxon>Spirochaetales</taxon>
        <taxon>Spirochaetaceae</taxon>
        <taxon>Bullifex</taxon>
    </lineage>
</organism>
<dbReference type="PANTHER" id="PTHR36303:SF1">
    <property type="entry name" value="2',3'-CYCLIC-NUCLEOTIDE 2'-PHOSPHODIESTERASE"/>
    <property type="match status" value="1"/>
</dbReference>
<dbReference type="RefSeq" id="WP_154424408.1">
    <property type="nucleotide sequence ID" value="NZ_VUNN01000002.1"/>
</dbReference>
<feature type="binding site" evidence="2">
    <location>
        <position position="177"/>
    </location>
    <ligand>
        <name>Fe cation</name>
        <dbReference type="ChEBI" id="CHEBI:24875"/>
        <label>2</label>
    </ligand>
</feature>
<feature type="binding site" evidence="2">
    <location>
        <position position="10"/>
    </location>
    <ligand>
        <name>Fe cation</name>
        <dbReference type="ChEBI" id="CHEBI:24875"/>
        <label>1</label>
    </ligand>
</feature>
<gene>
    <name evidence="3" type="ORF">FYJ80_01770</name>
</gene>
<proteinExistence type="predicted"/>
<protein>
    <submittedName>
        <fullName evidence="3">TIGR00282 family metallophosphoesterase</fullName>
    </submittedName>
</protein>
<dbReference type="InterPro" id="IPR029052">
    <property type="entry name" value="Metallo-depent_PP-like"/>
</dbReference>
<feature type="active site" description="Proton donor" evidence="1">
    <location>
        <position position="70"/>
    </location>
</feature>
<keyword evidence="2" id="KW-0479">Metal-binding</keyword>
<dbReference type="SUPFAM" id="SSF56300">
    <property type="entry name" value="Metallo-dependent phosphatases"/>
    <property type="match status" value="1"/>
</dbReference>
<evidence type="ECO:0000313" key="4">
    <source>
        <dbReference type="Proteomes" id="UP000460549"/>
    </source>
</evidence>
<accession>A0A7X2TPK6</accession>
<keyword evidence="4" id="KW-1185">Reference proteome</keyword>
<feature type="binding site" evidence="2">
    <location>
        <position position="152"/>
    </location>
    <ligand>
        <name>Fe cation</name>
        <dbReference type="ChEBI" id="CHEBI:24875"/>
        <label>2</label>
    </ligand>
</feature>